<feature type="region of interest" description="Disordered" evidence="1">
    <location>
        <begin position="18"/>
        <end position="39"/>
    </location>
</feature>
<name>A0A2P5ANN9_PARAD</name>
<evidence type="ECO:0000313" key="2">
    <source>
        <dbReference type="EMBL" id="PON38164.1"/>
    </source>
</evidence>
<evidence type="ECO:0000256" key="1">
    <source>
        <dbReference type="SAM" id="MobiDB-lite"/>
    </source>
</evidence>
<evidence type="ECO:0000313" key="3">
    <source>
        <dbReference type="Proteomes" id="UP000237105"/>
    </source>
</evidence>
<proteinExistence type="predicted"/>
<accession>A0A2P5ANN9</accession>
<protein>
    <submittedName>
        <fullName evidence="2">Uncharacterized protein</fullName>
    </submittedName>
</protein>
<sequence>MENGFKTFNSQIERLRKREKERKEQFLPPPPVTARRRCRAHGPARIKELPLMKPKPLVLPCYTVGRRRSCSAKILFLVRLSDEIFGVRPPFLTPPVSGVSSHCRRPPSNGRTY</sequence>
<gene>
    <name evidence="2" type="ORF">PanWU01x14_314570</name>
</gene>
<keyword evidence="3" id="KW-1185">Reference proteome</keyword>
<dbReference type="AlphaFoldDB" id="A0A2P5ANN9"/>
<dbReference type="EMBL" id="JXTB01000504">
    <property type="protein sequence ID" value="PON38164.1"/>
    <property type="molecule type" value="Genomic_DNA"/>
</dbReference>
<organism evidence="2 3">
    <name type="scientific">Parasponia andersonii</name>
    <name type="common">Sponia andersonii</name>
    <dbReference type="NCBI Taxonomy" id="3476"/>
    <lineage>
        <taxon>Eukaryota</taxon>
        <taxon>Viridiplantae</taxon>
        <taxon>Streptophyta</taxon>
        <taxon>Embryophyta</taxon>
        <taxon>Tracheophyta</taxon>
        <taxon>Spermatophyta</taxon>
        <taxon>Magnoliopsida</taxon>
        <taxon>eudicotyledons</taxon>
        <taxon>Gunneridae</taxon>
        <taxon>Pentapetalae</taxon>
        <taxon>rosids</taxon>
        <taxon>fabids</taxon>
        <taxon>Rosales</taxon>
        <taxon>Cannabaceae</taxon>
        <taxon>Parasponia</taxon>
    </lineage>
</organism>
<comment type="caution">
    <text evidence="2">The sequence shown here is derived from an EMBL/GenBank/DDBJ whole genome shotgun (WGS) entry which is preliminary data.</text>
</comment>
<reference evidence="3" key="1">
    <citation type="submission" date="2016-06" db="EMBL/GenBank/DDBJ databases">
        <title>Parallel loss of symbiosis genes in relatives of nitrogen-fixing non-legume Parasponia.</title>
        <authorList>
            <person name="Van Velzen R."/>
            <person name="Holmer R."/>
            <person name="Bu F."/>
            <person name="Rutten L."/>
            <person name="Van Zeijl A."/>
            <person name="Liu W."/>
            <person name="Santuari L."/>
            <person name="Cao Q."/>
            <person name="Sharma T."/>
            <person name="Shen D."/>
            <person name="Roswanjaya Y."/>
            <person name="Wardhani T."/>
            <person name="Kalhor M.S."/>
            <person name="Jansen J."/>
            <person name="Van den Hoogen J."/>
            <person name="Gungor B."/>
            <person name="Hartog M."/>
            <person name="Hontelez J."/>
            <person name="Verver J."/>
            <person name="Yang W.-C."/>
            <person name="Schijlen E."/>
            <person name="Repin R."/>
            <person name="Schilthuizen M."/>
            <person name="Schranz E."/>
            <person name="Heidstra R."/>
            <person name="Miyata K."/>
            <person name="Fedorova E."/>
            <person name="Kohlen W."/>
            <person name="Bisseling T."/>
            <person name="Smit S."/>
            <person name="Geurts R."/>
        </authorList>
    </citation>
    <scope>NUCLEOTIDE SEQUENCE [LARGE SCALE GENOMIC DNA]</scope>
    <source>
        <strain evidence="3">cv. WU1-14</strain>
    </source>
</reference>
<dbReference type="Proteomes" id="UP000237105">
    <property type="component" value="Unassembled WGS sequence"/>
</dbReference>